<dbReference type="HOGENOM" id="CLU_129992_1_0_1"/>
<feature type="transmembrane region" description="Helical" evidence="2">
    <location>
        <begin position="33"/>
        <end position="60"/>
    </location>
</feature>
<dbReference type="GeneID" id="25286555"/>
<feature type="compositionally biased region" description="Acidic residues" evidence="1">
    <location>
        <begin position="123"/>
        <end position="139"/>
    </location>
</feature>
<keyword evidence="2" id="KW-0812">Transmembrane</keyword>
<dbReference type="OrthoDB" id="3647at2759"/>
<comment type="caution">
    <text evidence="3">The sequence shown here is derived from an EMBL/GenBank/DDBJ whole genome shotgun (WGS) entry which is preliminary data.</text>
</comment>
<accession>A0A072NYD0</accession>
<sequence>MGIPYSREINAAFEQVTPLVAAGFEVLQTTKDIAILLACIQVLTVAILALILVSLFGLLLTMNPDLEYERQQLVTPALQYISSWLLSYGASAKWLLRTLLVATAIGFVVFFWYGFIAGSSVPGEDDRDGAEEEGDEPEEETKGKGNGKDKHKGQEKRRGNGKDKENEKGK</sequence>
<feature type="transmembrane region" description="Helical" evidence="2">
    <location>
        <begin position="94"/>
        <end position="115"/>
    </location>
</feature>
<dbReference type="Proteomes" id="UP000027920">
    <property type="component" value="Unassembled WGS sequence"/>
</dbReference>
<organism evidence="3 4">
    <name type="scientific">Exophiala aquamarina CBS 119918</name>
    <dbReference type="NCBI Taxonomy" id="1182545"/>
    <lineage>
        <taxon>Eukaryota</taxon>
        <taxon>Fungi</taxon>
        <taxon>Dikarya</taxon>
        <taxon>Ascomycota</taxon>
        <taxon>Pezizomycotina</taxon>
        <taxon>Eurotiomycetes</taxon>
        <taxon>Chaetothyriomycetidae</taxon>
        <taxon>Chaetothyriales</taxon>
        <taxon>Herpotrichiellaceae</taxon>
        <taxon>Exophiala</taxon>
    </lineage>
</organism>
<keyword evidence="2" id="KW-0472">Membrane</keyword>
<keyword evidence="4" id="KW-1185">Reference proteome</keyword>
<reference evidence="3 4" key="1">
    <citation type="submission" date="2013-03" db="EMBL/GenBank/DDBJ databases">
        <title>The Genome Sequence of Exophiala aquamarina CBS 119918.</title>
        <authorList>
            <consortium name="The Broad Institute Genomics Platform"/>
            <person name="Cuomo C."/>
            <person name="de Hoog S."/>
            <person name="Gorbushina A."/>
            <person name="Walker B."/>
            <person name="Young S.K."/>
            <person name="Zeng Q."/>
            <person name="Gargeya S."/>
            <person name="Fitzgerald M."/>
            <person name="Haas B."/>
            <person name="Abouelleil A."/>
            <person name="Allen A.W."/>
            <person name="Alvarado L."/>
            <person name="Arachchi H.M."/>
            <person name="Berlin A.M."/>
            <person name="Chapman S.B."/>
            <person name="Gainer-Dewar J."/>
            <person name="Goldberg J."/>
            <person name="Griggs A."/>
            <person name="Gujja S."/>
            <person name="Hansen M."/>
            <person name="Howarth C."/>
            <person name="Imamovic A."/>
            <person name="Ireland A."/>
            <person name="Larimer J."/>
            <person name="McCowan C."/>
            <person name="Murphy C."/>
            <person name="Pearson M."/>
            <person name="Poon T.W."/>
            <person name="Priest M."/>
            <person name="Roberts A."/>
            <person name="Saif S."/>
            <person name="Shea T."/>
            <person name="Sisk P."/>
            <person name="Sykes S."/>
            <person name="Wortman J."/>
            <person name="Nusbaum C."/>
            <person name="Birren B."/>
        </authorList>
    </citation>
    <scope>NUCLEOTIDE SEQUENCE [LARGE SCALE GENOMIC DNA]</scope>
    <source>
        <strain evidence="3 4">CBS 119918</strain>
    </source>
</reference>
<keyword evidence="2" id="KW-1133">Transmembrane helix</keyword>
<gene>
    <name evidence="3" type="ORF">A1O9_11658</name>
</gene>
<feature type="region of interest" description="Disordered" evidence="1">
    <location>
        <begin position="121"/>
        <end position="170"/>
    </location>
</feature>
<dbReference type="AlphaFoldDB" id="A0A072NYD0"/>
<proteinExistence type="predicted"/>
<dbReference type="EMBL" id="AMGV01000018">
    <property type="protein sequence ID" value="KEF52417.1"/>
    <property type="molecule type" value="Genomic_DNA"/>
</dbReference>
<name>A0A072NYD0_9EURO</name>
<evidence type="ECO:0000256" key="1">
    <source>
        <dbReference type="SAM" id="MobiDB-lite"/>
    </source>
</evidence>
<evidence type="ECO:0000313" key="3">
    <source>
        <dbReference type="EMBL" id="KEF52417.1"/>
    </source>
</evidence>
<protein>
    <submittedName>
        <fullName evidence="3">Uncharacterized protein</fullName>
    </submittedName>
</protein>
<dbReference type="RefSeq" id="XP_013255007.1">
    <property type="nucleotide sequence ID" value="XM_013399553.1"/>
</dbReference>
<feature type="compositionally biased region" description="Basic and acidic residues" evidence="1">
    <location>
        <begin position="156"/>
        <end position="170"/>
    </location>
</feature>
<evidence type="ECO:0000256" key="2">
    <source>
        <dbReference type="SAM" id="Phobius"/>
    </source>
</evidence>
<evidence type="ECO:0000313" key="4">
    <source>
        <dbReference type="Proteomes" id="UP000027920"/>
    </source>
</evidence>
<dbReference type="VEuPathDB" id="FungiDB:A1O9_11658"/>